<accession>A0AAD3NGT3</accession>
<dbReference type="AlphaFoldDB" id="A0AAD3NGT3"/>
<sequence>MLCPASCLPLLRELAQWRCLLGWHRHHGVSSTSAAGLTANTGQQQQQQQQQGSEVRDRASRPVGRTKPLSSSQPAALCRKLLLRSDLQQMNISSDKQ</sequence>
<evidence type="ECO:0000256" key="1">
    <source>
        <dbReference type="SAM" id="MobiDB-lite"/>
    </source>
</evidence>
<dbReference type="Proteomes" id="UP001279410">
    <property type="component" value="Unassembled WGS sequence"/>
</dbReference>
<feature type="compositionally biased region" description="Polar residues" evidence="1">
    <location>
        <begin position="31"/>
        <end position="42"/>
    </location>
</feature>
<reference evidence="2" key="1">
    <citation type="submission" date="2022-08" db="EMBL/GenBank/DDBJ databases">
        <title>Genome sequencing of akame (Lates japonicus).</title>
        <authorList>
            <person name="Hashiguchi Y."/>
            <person name="Takahashi H."/>
        </authorList>
    </citation>
    <scope>NUCLEOTIDE SEQUENCE</scope>
    <source>
        <strain evidence="2">Kochi</strain>
    </source>
</reference>
<proteinExistence type="predicted"/>
<keyword evidence="3" id="KW-1185">Reference proteome</keyword>
<dbReference type="EMBL" id="BRZM01000703">
    <property type="protein sequence ID" value="GLD71709.1"/>
    <property type="molecule type" value="Genomic_DNA"/>
</dbReference>
<feature type="region of interest" description="Disordered" evidence="1">
    <location>
        <begin position="31"/>
        <end position="76"/>
    </location>
</feature>
<gene>
    <name evidence="2" type="ORF">AKAME5_002303100</name>
</gene>
<organism evidence="2 3">
    <name type="scientific">Lates japonicus</name>
    <name type="common">Japanese lates</name>
    <dbReference type="NCBI Taxonomy" id="270547"/>
    <lineage>
        <taxon>Eukaryota</taxon>
        <taxon>Metazoa</taxon>
        <taxon>Chordata</taxon>
        <taxon>Craniata</taxon>
        <taxon>Vertebrata</taxon>
        <taxon>Euteleostomi</taxon>
        <taxon>Actinopterygii</taxon>
        <taxon>Neopterygii</taxon>
        <taxon>Teleostei</taxon>
        <taxon>Neoteleostei</taxon>
        <taxon>Acanthomorphata</taxon>
        <taxon>Carangaria</taxon>
        <taxon>Carangaria incertae sedis</taxon>
        <taxon>Centropomidae</taxon>
        <taxon>Lates</taxon>
    </lineage>
</organism>
<name>A0AAD3NGT3_LATJO</name>
<protein>
    <submittedName>
        <fullName evidence="2">E3 ubiquitin-protein ligase Siah2 isoform X2</fullName>
    </submittedName>
</protein>
<evidence type="ECO:0000313" key="2">
    <source>
        <dbReference type="EMBL" id="GLD71709.1"/>
    </source>
</evidence>
<evidence type="ECO:0000313" key="3">
    <source>
        <dbReference type="Proteomes" id="UP001279410"/>
    </source>
</evidence>
<comment type="caution">
    <text evidence="2">The sequence shown here is derived from an EMBL/GenBank/DDBJ whole genome shotgun (WGS) entry which is preliminary data.</text>
</comment>